<organism evidence="1 2">
    <name type="scientific">Violaceomyces palustris</name>
    <dbReference type="NCBI Taxonomy" id="1673888"/>
    <lineage>
        <taxon>Eukaryota</taxon>
        <taxon>Fungi</taxon>
        <taxon>Dikarya</taxon>
        <taxon>Basidiomycota</taxon>
        <taxon>Ustilaginomycotina</taxon>
        <taxon>Ustilaginomycetes</taxon>
        <taxon>Violaceomycetales</taxon>
        <taxon>Violaceomycetaceae</taxon>
        <taxon>Violaceomyces</taxon>
    </lineage>
</organism>
<gene>
    <name evidence="1" type="ORF">IE53DRAFT_411511</name>
</gene>
<accession>A0ACD0NUT3</accession>
<sequence length="580" mass="62210">MDTHIATLQATLQAINSRQSHPRHRREAKNKPFTSAILNRQGLDILTFIRDADPQLEASLFWYPPLPQAHPSSSSQQQQSNQPDSIQRQHQNHPGSQESGESTRLSAQSEQDPHQLLIPRVPEPRQIQPPTPLRQTKPGWKSAPSSSDDQFSAKTLLLAAQRLNDNYRSAPRARKHIKLLLQRHAELSKAIEKYERAIREGEEKIKVASAANLDRASSVVLALPAQSASATKGGSEEKRQELQRLKNEIQKEELEILALEAMTLELSKASSSKVKLEETGSSTRTSSGAPGSLPSVSKNLGKGNDDEFAEGTNRGAPSGDGLGLTEGGEEDKTITEGLVRDGGVGEQELAEASFSSPPLAETVDEAEESLPTPEPTDELERISENIWTCFGDSLRLVAPEREGADFLETLGYLRRLSAGGQAGDPSHQALLASGDTSLSSAISGSQASSGSTANAAGAAPAGSTSVLTATTVVKAFVLVQLVTSPAPHTLEMNEIKALTNTWWEAKGRNSFVKAIRALRGKGGGGRGGEEEEGNSSEEEEEIEEGKEGGEQLATKAVYSLVAKKLLRLRRTGGLAPVSFA</sequence>
<evidence type="ECO:0000313" key="2">
    <source>
        <dbReference type="Proteomes" id="UP000245626"/>
    </source>
</evidence>
<name>A0ACD0NUT3_9BASI</name>
<protein>
    <submittedName>
        <fullName evidence="1">Uncharacterized protein</fullName>
    </submittedName>
</protein>
<proteinExistence type="predicted"/>
<evidence type="ECO:0000313" key="1">
    <source>
        <dbReference type="EMBL" id="PWN49585.1"/>
    </source>
</evidence>
<dbReference type="Proteomes" id="UP000245626">
    <property type="component" value="Unassembled WGS sequence"/>
</dbReference>
<dbReference type="EMBL" id="KZ820030">
    <property type="protein sequence ID" value="PWN49585.1"/>
    <property type="molecule type" value="Genomic_DNA"/>
</dbReference>
<keyword evidence="2" id="KW-1185">Reference proteome</keyword>
<reference evidence="1 2" key="1">
    <citation type="journal article" date="2018" name="Mol. Biol. Evol.">
        <title>Broad Genomic Sampling Reveals a Smut Pathogenic Ancestry of the Fungal Clade Ustilaginomycotina.</title>
        <authorList>
            <person name="Kijpornyongpan T."/>
            <person name="Mondo S.J."/>
            <person name="Barry K."/>
            <person name="Sandor L."/>
            <person name="Lee J."/>
            <person name="Lipzen A."/>
            <person name="Pangilinan J."/>
            <person name="LaButti K."/>
            <person name="Hainaut M."/>
            <person name="Henrissat B."/>
            <person name="Grigoriev I.V."/>
            <person name="Spatafora J.W."/>
            <person name="Aime M.C."/>
        </authorList>
    </citation>
    <scope>NUCLEOTIDE SEQUENCE [LARGE SCALE GENOMIC DNA]</scope>
    <source>
        <strain evidence="1 2">SA 807</strain>
    </source>
</reference>